<evidence type="ECO:0000256" key="5">
    <source>
        <dbReference type="ARBA" id="ARBA00022792"/>
    </source>
</evidence>
<evidence type="ECO:0000256" key="3">
    <source>
        <dbReference type="ARBA" id="ARBA00022617"/>
    </source>
</evidence>
<dbReference type="PANTHER" id="PTHR12743">
    <property type="entry name" value="CYTOCHROME C1 HEME LYASE"/>
    <property type="match status" value="1"/>
</dbReference>
<evidence type="ECO:0000256" key="9">
    <source>
        <dbReference type="ARBA" id="ARBA00023239"/>
    </source>
</evidence>
<feature type="compositionally biased region" description="Low complexity" evidence="11">
    <location>
        <begin position="33"/>
        <end position="47"/>
    </location>
</feature>
<gene>
    <name evidence="12" type="ORF">SAPIO_CDS6244</name>
</gene>
<comment type="caution">
    <text evidence="12">The sequence shown here is derived from an EMBL/GenBank/DDBJ whole genome shotgun (WGS) entry which is preliminary data.</text>
</comment>
<dbReference type="InterPro" id="IPR000511">
    <property type="entry name" value="Holocyt_c/c1_synthase"/>
</dbReference>
<feature type="region of interest" description="Disordered" evidence="11">
    <location>
        <begin position="113"/>
        <end position="135"/>
    </location>
</feature>
<dbReference type="PROSITE" id="PS00822">
    <property type="entry name" value="CYTO_HEME_LYASE_2"/>
    <property type="match status" value="1"/>
</dbReference>
<feature type="compositionally biased region" description="Low complexity" evidence="11">
    <location>
        <begin position="8"/>
        <end position="21"/>
    </location>
</feature>
<dbReference type="Proteomes" id="UP000028545">
    <property type="component" value="Unassembled WGS sequence"/>
</dbReference>
<dbReference type="VEuPathDB" id="FungiDB:SAPIO_CDS6244"/>
<dbReference type="PANTHER" id="PTHR12743:SF3">
    <property type="entry name" value="HOLOCYTOCHROME-C SYNTHASE"/>
    <property type="match status" value="1"/>
</dbReference>
<evidence type="ECO:0000256" key="10">
    <source>
        <dbReference type="RuleBase" id="RU363130"/>
    </source>
</evidence>
<comment type="subcellular location">
    <subcellularLocation>
        <location evidence="1 10">Mitochondrion inner membrane</location>
    </subcellularLocation>
</comment>
<keyword evidence="4 10" id="KW-0479">Metal-binding</keyword>
<keyword evidence="3 10" id="KW-0349">Heme</keyword>
<evidence type="ECO:0000313" key="13">
    <source>
        <dbReference type="Proteomes" id="UP000028545"/>
    </source>
</evidence>
<proteinExistence type="inferred from homology"/>
<name>A0A084G4B7_PSEDA</name>
<dbReference type="RefSeq" id="XP_016641978.1">
    <property type="nucleotide sequence ID" value="XM_016788397.1"/>
</dbReference>
<feature type="region of interest" description="Disordered" evidence="11">
    <location>
        <begin position="62"/>
        <end position="88"/>
    </location>
</feature>
<organism evidence="12 13">
    <name type="scientific">Pseudallescheria apiosperma</name>
    <name type="common">Scedosporium apiospermum</name>
    <dbReference type="NCBI Taxonomy" id="563466"/>
    <lineage>
        <taxon>Eukaryota</taxon>
        <taxon>Fungi</taxon>
        <taxon>Dikarya</taxon>
        <taxon>Ascomycota</taxon>
        <taxon>Pezizomycotina</taxon>
        <taxon>Sordariomycetes</taxon>
        <taxon>Hypocreomycetidae</taxon>
        <taxon>Microascales</taxon>
        <taxon>Microascaceae</taxon>
        <taxon>Scedosporium</taxon>
    </lineage>
</organism>
<accession>A0A084G4B7</accession>
<dbReference type="EC" id="4.4.1.17" evidence="10"/>
<keyword evidence="7 10" id="KW-0496">Mitochondrion</keyword>
<evidence type="ECO:0000256" key="2">
    <source>
        <dbReference type="ARBA" id="ARBA00007255"/>
    </source>
</evidence>
<evidence type="ECO:0000313" key="12">
    <source>
        <dbReference type="EMBL" id="KEZ42179.1"/>
    </source>
</evidence>
<comment type="catalytic activity">
    <reaction evidence="10">
        <text>holo-[cytochrome c] = apo-[cytochrome c] + heme b</text>
        <dbReference type="Rhea" id="RHEA:22648"/>
        <dbReference type="Rhea" id="RHEA-COMP:10725"/>
        <dbReference type="Rhea" id="RHEA-COMP:10726"/>
        <dbReference type="ChEBI" id="CHEBI:29950"/>
        <dbReference type="ChEBI" id="CHEBI:60344"/>
        <dbReference type="ChEBI" id="CHEBI:83739"/>
        <dbReference type="EC" id="4.4.1.17"/>
    </reaction>
</comment>
<comment type="function">
    <text evidence="10">Lyase that catalyzes the covalent linking of the heme group to the cytochrome C apoprotein to produce the mature functional cytochrome.</text>
</comment>
<evidence type="ECO:0000256" key="4">
    <source>
        <dbReference type="ARBA" id="ARBA00022723"/>
    </source>
</evidence>
<dbReference type="AlphaFoldDB" id="A0A084G4B7"/>
<evidence type="ECO:0000256" key="1">
    <source>
        <dbReference type="ARBA" id="ARBA00004273"/>
    </source>
</evidence>
<feature type="region of interest" description="Disordered" evidence="11">
    <location>
        <begin position="1"/>
        <end position="48"/>
    </location>
</feature>
<keyword evidence="9 10" id="KW-0456">Lyase</keyword>
<dbReference type="EMBL" id="JOWA01000101">
    <property type="protein sequence ID" value="KEZ42179.1"/>
    <property type="molecule type" value="Genomic_DNA"/>
</dbReference>
<dbReference type="GO" id="GO:0004408">
    <property type="term" value="F:holocytochrome-c synthase activity"/>
    <property type="evidence" value="ECO:0007669"/>
    <property type="project" value="UniProtKB-EC"/>
</dbReference>
<dbReference type="OrthoDB" id="1158011at2759"/>
<evidence type="ECO:0000256" key="6">
    <source>
        <dbReference type="ARBA" id="ARBA00023004"/>
    </source>
</evidence>
<keyword evidence="5 10" id="KW-0999">Mitochondrion inner membrane</keyword>
<reference evidence="12 13" key="1">
    <citation type="journal article" date="2014" name="Genome Announc.">
        <title>Draft genome sequence of the pathogenic fungus Scedosporium apiospermum.</title>
        <authorList>
            <person name="Vandeputte P."/>
            <person name="Ghamrawi S."/>
            <person name="Rechenmann M."/>
            <person name="Iltis A."/>
            <person name="Giraud S."/>
            <person name="Fleury M."/>
            <person name="Thornton C."/>
            <person name="Delhaes L."/>
            <person name="Meyer W."/>
            <person name="Papon N."/>
            <person name="Bouchara J.P."/>
        </authorList>
    </citation>
    <scope>NUCLEOTIDE SEQUENCE [LARGE SCALE GENOMIC DNA]</scope>
    <source>
        <strain evidence="12 13">IHEM 14462</strain>
    </source>
</reference>
<evidence type="ECO:0000256" key="11">
    <source>
        <dbReference type="SAM" id="MobiDB-lite"/>
    </source>
</evidence>
<dbReference type="Pfam" id="PF01265">
    <property type="entry name" value="Cyto_heme_lyase"/>
    <property type="match status" value="1"/>
</dbReference>
<evidence type="ECO:0000256" key="7">
    <source>
        <dbReference type="ARBA" id="ARBA00023128"/>
    </source>
</evidence>
<keyword evidence="6 10" id="KW-0408">Iron</keyword>
<dbReference type="OMA" id="KARFWLF"/>
<dbReference type="GO" id="GO:0005743">
    <property type="term" value="C:mitochondrial inner membrane"/>
    <property type="evidence" value="ECO:0007669"/>
    <property type="project" value="UniProtKB-SubCell"/>
</dbReference>
<dbReference type="GO" id="GO:0005758">
    <property type="term" value="C:mitochondrial intermembrane space"/>
    <property type="evidence" value="ECO:0007669"/>
    <property type="project" value="EnsemblFungi"/>
</dbReference>
<protein>
    <recommendedName>
        <fullName evidence="10">Holocytochrome c-type synthase</fullName>
        <ecNumber evidence="10">4.4.1.17</ecNumber>
    </recommendedName>
</protein>
<comment type="similarity">
    <text evidence="2 10">Belongs to the cytochrome c-type heme lyase family.</text>
</comment>
<dbReference type="KEGG" id="sapo:SAPIO_CDS6244"/>
<dbReference type="HOGENOM" id="CLU_048602_0_0_1"/>
<dbReference type="GeneID" id="27725316"/>
<evidence type="ECO:0000256" key="8">
    <source>
        <dbReference type="ARBA" id="ARBA00023136"/>
    </source>
</evidence>
<sequence length="333" mass="37035">MGWFWADTSATAAPASTPAATGCPVPHAARSRPAAAQDGQAPPAGCPMHKATIDAFTVSKHKRPTTDDAAPSACPVPHGQPQPAPKEKSLLSQLNPLNYMFPDLSNAPAPNQSIKLPTSREESSIPRADANENWEYPSPQQMYHALLRKGYQDTDITAVEEMVAVHNFLNEGAWAEVVGWEKRFSSGLMKGWEACRRGEENAPEQLMKMREAYETEPTLIRFQGRPKEMTPKAAFLQLMARVYPSKFGMEPPFDRHDWYVARNVNGQTKEVRYVIDYYTGPPEPTGEPVFYLDVRPAMTPTGAAERFIRWGSDVWWRASGGSAREAEKQVKTT</sequence>
<keyword evidence="8 10" id="KW-0472">Membrane</keyword>
<dbReference type="GO" id="GO:0046872">
    <property type="term" value="F:metal ion binding"/>
    <property type="evidence" value="ECO:0007669"/>
    <property type="project" value="UniProtKB-KW"/>
</dbReference>
<keyword evidence="13" id="KW-1185">Reference proteome</keyword>